<comment type="similarity">
    <text evidence="1">Belongs to the remorin family.</text>
</comment>
<organism evidence="4 5">
    <name type="scientific">Vanilla planifolia</name>
    <name type="common">Vanilla</name>
    <dbReference type="NCBI Taxonomy" id="51239"/>
    <lineage>
        <taxon>Eukaryota</taxon>
        <taxon>Viridiplantae</taxon>
        <taxon>Streptophyta</taxon>
        <taxon>Embryophyta</taxon>
        <taxon>Tracheophyta</taxon>
        <taxon>Spermatophyta</taxon>
        <taxon>Magnoliopsida</taxon>
        <taxon>Liliopsida</taxon>
        <taxon>Asparagales</taxon>
        <taxon>Orchidaceae</taxon>
        <taxon>Vanilloideae</taxon>
        <taxon>Vanilleae</taxon>
        <taxon>Vanilla</taxon>
    </lineage>
</organism>
<accession>A0A835U880</accession>
<gene>
    <name evidence="4" type="ORF">HPP92_027173</name>
</gene>
<evidence type="ECO:0000256" key="2">
    <source>
        <dbReference type="SAM" id="MobiDB-lite"/>
    </source>
</evidence>
<evidence type="ECO:0000313" key="5">
    <source>
        <dbReference type="Proteomes" id="UP000639772"/>
    </source>
</evidence>
<dbReference type="Pfam" id="PF03763">
    <property type="entry name" value="Remorin_C"/>
    <property type="match status" value="1"/>
</dbReference>
<dbReference type="EMBL" id="JADCNM010000162">
    <property type="protein sequence ID" value="KAG0449741.1"/>
    <property type="molecule type" value="Genomic_DNA"/>
</dbReference>
<feature type="domain" description="Remorin C-terminal" evidence="3">
    <location>
        <begin position="520"/>
        <end position="606"/>
    </location>
</feature>
<feature type="compositionally biased region" description="Polar residues" evidence="2">
    <location>
        <begin position="597"/>
        <end position="606"/>
    </location>
</feature>
<name>A0A835U880_VANPL</name>
<reference evidence="4 5" key="1">
    <citation type="journal article" date="2020" name="Nat. Food">
        <title>A phased Vanilla planifolia genome enables genetic improvement of flavour and production.</title>
        <authorList>
            <person name="Hasing T."/>
            <person name="Tang H."/>
            <person name="Brym M."/>
            <person name="Khazi F."/>
            <person name="Huang T."/>
            <person name="Chambers A.H."/>
        </authorList>
    </citation>
    <scope>NUCLEOTIDE SEQUENCE [LARGE SCALE GENOMIC DNA]</scope>
    <source>
        <tissue evidence="4">Leaf</tissue>
    </source>
</reference>
<feature type="region of interest" description="Disordered" evidence="2">
    <location>
        <begin position="1"/>
        <end position="59"/>
    </location>
</feature>
<evidence type="ECO:0000259" key="3">
    <source>
        <dbReference type="Pfam" id="PF03763"/>
    </source>
</evidence>
<feature type="compositionally biased region" description="Polar residues" evidence="2">
    <location>
        <begin position="444"/>
        <end position="454"/>
    </location>
</feature>
<sequence>MTSLGLGVRAEVEEGRRGERRRRRKRERRGLRRGCRRRGRDRDGSAEESGFPSSDNDDAAEFHRFASAPESFGGRCSFGSDLSALSPSPRSFTHLVGCESSFLEGLDPDTGTKASSPTTTVNISSTKCNAISVSKEQMLDLVKAEEHQFEEERAMDPPIRTVSHNLRVCHNQRVTFESSSPTGHHRRWRPGSLDLNGHSQTAAASALHHFSGGNLKNSCTSSTLGRSNMFPSPGTPNYWHSSSGASSYQKGWSSERVPLPASRGQRFGVNAPLFPYNNGRTMPSKWEDAERWICSPVSGDGSRRPLMLPPYHRRPKSKSGPLGALASAGGSYPSNSPQIPCFDNGRVVNCTGTSPFLAGVLVTDTQVCSFSGGVDVVEGYVSGEKLWTPTYIDRSTSMHGWLDMLTEPSSLLHSSNKVSQGNAVDRTKESIMLSPITLRRDMGTQMSPVGSTHSSPRERPPISHSPPSVHTITELQSYFPCLEIRDVQVDDCVTVNRWSKKHISRCSDRRSTDIIEWKRKLESPSSDWEVVEAEKKASNFDREEAKIAAWENLQKAKAEAALQKLEMKLEKKRSSSMDKILRRLGSAQRKAEDMRSSVGTRSSRMVSYSSKHRRISSLRGCFTCHTF</sequence>
<dbReference type="Proteomes" id="UP000639772">
    <property type="component" value="Unassembled WGS sequence"/>
</dbReference>
<dbReference type="PANTHER" id="PTHR31471:SF13">
    <property type="entry name" value="REMORIN FAMILY PROTEIN"/>
    <property type="match status" value="1"/>
</dbReference>
<dbReference type="OrthoDB" id="648416at2759"/>
<dbReference type="InterPro" id="IPR005516">
    <property type="entry name" value="Remorin_C"/>
</dbReference>
<dbReference type="PANTHER" id="PTHR31471">
    <property type="entry name" value="OS02G0116800 PROTEIN"/>
    <property type="match status" value="1"/>
</dbReference>
<feature type="region of interest" description="Disordered" evidence="2">
    <location>
        <begin position="442"/>
        <end position="469"/>
    </location>
</feature>
<dbReference type="AlphaFoldDB" id="A0A835U880"/>
<evidence type="ECO:0000256" key="1">
    <source>
        <dbReference type="ARBA" id="ARBA00005711"/>
    </source>
</evidence>
<feature type="compositionally biased region" description="Basic residues" evidence="2">
    <location>
        <begin position="18"/>
        <end position="39"/>
    </location>
</feature>
<feature type="region of interest" description="Disordered" evidence="2">
    <location>
        <begin position="585"/>
        <end position="606"/>
    </location>
</feature>
<comment type="caution">
    <text evidence="4">The sequence shown here is derived from an EMBL/GenBank/DDBJ whole genome shotgun (WGS) entry which is preliminary data.</text>
</comment>
<protein>
    <recommendedName>
        <fullName evidence="3">Remorin C-terminal domain-containing protein</fullName>
    </recommendedName>
</protein>
<proteinExistence type="inferred from homology"/>
<evidence type="ECO:0000313" key="4">
    <source>
        <dbReference type="EMBL" id="KAG0449741.1"/>
    </source>
</evidence>